<evidence type="ECO:0000313" key="21">
    <source>
        <dbReference type="EMBL" id="CAD0007910.1"/>
    </source>
</evidence>
<evidence type="ECO:0000256" key="3">
    <source>
        <dbReference type="ARBA" id="ARBA00004496"/>
    </source>
</evidence>
<dbReference type="InterPro" id="IPR015867">
    <property type="entry name" value="N-reg_PII/ATP_PRibTrfase_C"/>
</dbReference>
<keyword evidence="9 18" id="KW-0028">Amino-acid biosynthesis</keyword>
<dbReference type="InterPro" id="IPR018198">
    <property type="entry name" value="ATP_PRibTrfase_CS"/>
</dbReference>
<evidence type="ECO:0000256" key="9">
    <source>
        <dbReference type="ARBA" id="ARBA00022605"/>
    </source>
</evidence>
<dbReference type="InterPro" id="IPR013115">
    <property type="entry name" value="HisG_C"/>
</dbReference>
<evidence type="ECO:0000256" key="6">
    <source>
        <dbReference type="ARBA" id="ARBA00011946"/>
    </source>
</evidence>
<dbReference type="InterPro" id="IPR020621">
    <property type="entry name" value="ATP-PRT_HisG_long"/>
</dbReference>
<comment type="caution">
    <text evidence="21">The sequence shown here is derived from an EMBL/GenBank/DDBJ whole genome shotgun (WGS) entry which is preliminary data.</text>
</comment>
<evidence type="ECO:0000256" key="5">
    <source>
        <dbReference type="ARBA" id="ARBA00007955"/>
    </source>
</evidence>
<dbReference type="PANTHER" id="PTHR21403:SF8">
    <property type="entry name" value="ATP PHOSPHORIBOSYLTRANSFERASE"/>
    <property type="match status" value="1"/>
</dbReference>
<name>A0A6V6Z808_9FLAO</name>
<dbReference type="Pfam" id="PF08029">
    <property type="entry name" value="HisG_C"/>
    <property type="match status" value="1"/>
</dbReference>
<dbReference type="InterPro" id="IPR013820">
    <property type="entry name" value="ATP_PRibTrfase_cat"/>
</dbReference>
<evidence type="ECO:0000256" key="4">
    <source>
        <dbReference type="ARBA" id="ARBA00004667"/>
    </source>
</evidence>
<keyword evidence="10 18" id="KW-0328">Glycosyltransferase</keyword>
<evidence type="ECO:0000256" key="16">
    <source>
        <dbReference type="ARBA" id="ARBA00023102"/>
    </source>
</evidence>
<evidence type="ECO:0000313" key="22">
    <source>
        <dbReference type="Proteomes" id="UP000530060"/>
    </source>
</evidence>
<comment type="function">
    <text evidence="17 18">Catalyzes the condensation of ATP and 5-phosphoribose 1-diphosphate to form N'-(5'-phosphoribosyl)-ATP (PR-ATP). Has a crucial role in the pathway because the rate of histidine biosynthesis seems to be controlled primarily by regulation of HisG enzymatic activity.</text>
</comment>
<keyword evidence="11 18" id="KW-0808">Transferase</keyword>
<dbReference type="Gene3D" id="3.30.70.120">
    <property type="match status" value="1"/>
</dbReference>
<keyword evidence="14 18" id="KW-0067">ATP-binding</keyword>
<comment type="pathway">
    <text evidence="4 18">Amino-acid biosynthesis; L-histidine biosynthesis; L-histidine from 5-phospho-alpha-D-ribose 1-diphosphate: step 1/9.</text>
</comment>
<evidence type="ECO:0000256" key="8">
    <source>
        <dbReference type="ARBA" id="ARBA00022490"/>
    </source>
</evidence>
<evidence type="ECO:0000256" key="12">
    <source>
        <dbReference type="ARBA" id="ARBA00022723"/>
    </source>
</evidence>
<keyword evidence="12 18" id="KW-0479">Metal-binding</keyword>
<dbReference type="FunFam" id="3.40.190.10:FF:000008">
    <property type="entry name" value="ATP phosphoribosyltransferase"/>
    <property type="match status" value="1"/>
</dbReference>
<dbReference type="PROSITE" id="PS01316">
    <property type="entry name" value="ATP_P_PHORIBOSYLTR"/>
    <property type="match status" value="1"/>
</dbReference>
<keyword evidence="13 18" id="KW-0547">Nucleotide-binding</keyword>
<reference evidence="21 22" key="1">
    <citation type="submission" date="2020-06" db="EMBL/GenBank/DDBJ databases">
        <authorList>
            <person name="Criscuolo A."/>
        </authorList>
    </citation>
    <scope>NUCLEOTIDE SEQUENCE [LARGE SCALE GENOMIC DNA]</scope>
    <source>
        <strain evidence="22">CIP 111411</strain>
    </source>
</reference>
<evidence type="ECO:0000256" key="10">
    <source>
        <dbReference type="ARBA" id="ARBA00022676"/>
    </source>
</evidence>
<dbReference type="GO" id="GO:0000287">
    <property type="term" value="F:magnesium ion binding"/>
    <property type="evidence" value="ECO:0007669"/>
    <property type="project" value="UniProtKB-UniRule"/>
</dbReference>
<evidence type="ECO:0000256" key="18">
    <source>
        <dbReference type="HAMAP-Rule" id="MF_00079"/>
    </source>
</evidence>
<dbReference type="NCBIfam" id="TIGR00070">
    <property type="entry name" value="hisG"/>
    <property type="match status" value="1"/>
</dbReference>
<keyword evidence="8 18" id="KW-0963">Cytoplasm</keyword>
<feature type="domain" description="ATP phosphoribosyltransferase catalytic" evidence="19">
    <location>
        <begin position="51"/>
        <end position="205"/>
    </location>
</feature>
<evidence type="ECO:0000256" key="15">
    <source>
        <dbReference type="ARBA" id="ARBA00022842"/>
    </source>
</evidence>
<dbReference type="GO" id="GO:0005737">
    <property type="term" value="C:cytoplasm"/>
    <property type="evidence" value="ECO:0007669"/>
    <property type="project" value="UniProtKB-SubCell"/>
</dbReference>
<dbReference type="NCBIfam" id="TIGR03455">
    <property type="entry name" value="HisG_C-term"/>
    <property type="match status" value="1"/>
</dbReference>
<comment type="subcellular location">
    <subcellularLocation>
        <location evidence="3 18">Cytoplasm</location>
    </subcellularLocation>
</comment>
<evidence type="ECO:0000256" key="13">
    <source>
        <dbReference type="ARBA" id="ARBA00022741"/>
    </source>
</evidence>
<keyword evidence="15 18" id="KW-0460">Magnesium</keyword>
<feature type="domain" description="Histidine biosynthesis HisG C-terminal" evidence="20">
    <location>
        <begin position="210"/>
        <end position="282"/>
    </location>
</feature>
<evidence type="ECO:0000256" key="14">
    <source>
        <dbReference type="ARBA" id="ARBA00022840"/>
    </source>
</evidence>
<dbReference type="SUPFAM" id="SSF54913">
    <property type="entry name" value="GlnB-like"/>
    <property type="match status" value="1"/>
</dbReference>
<dbReference type="InterPro" id="IPR001348">
    <property type="entry name" value="ATP_PRibTrfase_HisG"/>
</dbReference>
<dbReference type="HAMAP" id="MF_00079">
    <property type="entry name" value="HisG_Long"/>
    <property type="match status" value="1"/>
</dbReference>
<dbReference type="FunFam" id="3.30.70.120:FF:000002">
    <property type="entry name" value="ATP phosphoribosyltransferase"/>
    <property type="match status" value="1"/>
</dbReference>
<dbReference type="UniPathway" id="UPA00031">
    <property type="reaction ID" value="UER00006"/>
</dbReference>
<dbReference type="GO" id="GO:0005524">
    <property type="term" value="F:ATP binding"/>
    <property type="evidence" value="ECO:0007669"/>
    <property type="project" value="UniProtKB-KW"/>
</dbReference>
<comment type="activity regulation">
    <text evidence="18">Feedback inhibited by histidine.</text>
</comment>
<evidence type="ECO:0000259" key="19">
    <source>
        <dbReference type="Pfam" id="PF01634"/>
    </source>
</evidence>
<gene>
    <name evidence="18" type="primary">hisG</name>
    <name evidence="21" type="ORF">FLAT13_04115</name>
</gene>
<evidence type="ECO:0000256" key="1">
    <source>
        <dbReference type="ARBA" id="ARBA00000915"/>
    </source>
</evidence>
<dbReference type="GO" id="GO:0003879">
    <property type="term" value="F:ATP phosphoribosyltransferase activity"/>
    <property type="evidence" value="ECO:0007669"/>
    <property type="project" value="UniProtKB-UniRule"/>
</dbReference>
<evidence type="ECO:0000256" key="7">
    <source>
        <dbReference type="ARBA" id="ARBA00020998"/>
    </source>
</evidence>
<dbReference type="PANTHER" id="PTHR21403">
    <property type="entry name" value="ATP PHOSPHORIBOSYLTRANSFERASE ATP-PRTASE"/>
    <property type="match status" value="1"/>
</dbReference>
<proteinExistence type="inferred from homology"/>
<evidence type="ECO:0000256" key="17">
    <source>
        <dbReference type="ARBA" id="ARBA00024861"/>
    </source>
</evidence>
<dbReference type="InterPro" id="IPR011322">
    <property type="entry name" value="N-reg_PII-like_a/b"/>
</dbReference>
<dbReference type="RefSeq" id="WP_180910228.1">
    <property type="nucleotide sequence ID" value="NZ_CAIJDP010000084.1"/>
</dbReference>
<organism evidence="21 22">
    <name type="scientific">Flavobacterium salmonis</name>
    <dbReference type="NCBI Taxonomy" id="2654844"/>
    <lineage>
        <taxon>Bacteria</taxon>
        <taxon>Pseudomonadati</taxon>
        <taxon>Bacteroidota</taxon>
        <taxon>Flavobacteriia</taxon>
        <taxon>Flavobacteriales</taxon>
        <taxon>Flavobacteriaceae</taxon>
        <taxon>Flavobacterium</taxon>
    </lineage>
</organism>
<dbReference type="AlphaFoldDB" id="A0A6V6Z808"/>
<evidence type="ECO:0000256" key="2">
    <source>
        <dbReference type="ARBA" id="ARBA00001946"/>
    </source>
</evidence>
<dbReference type="EMBL" id="CAIJDP010000084">
    <property type="protein sequence ID" value="CAD0007910.1"/>
    <property type="molecule type" value="Genomic_DNA"/>
</dbReference>
<dbReference type="Proteomes" id="UP000530060">
    <property type="component" value="Unassembled WGS sequence"/>
</dbReference>
<accession>A0A6V6Z808</accession>
<evidence type="ECO:0000256" key="11">
    <source>
        <dbReference type="ARBA" id="ARBA00022679"/>
    </source>
</evidence>
<protein>
    <recommendedName>
        <fullName evidence="7 18">ATP phosphoribosyltransferase</fullName>
        <shortName evidence="18">ATP-PRT</shortName>
        <shortName evidence="18">ATP-PRTase</shortName>
        <ecNumber evidence="6 18">2.4.2.17</ecNumber>
    </recommendedName>
</protein>
<sequence>MSTLKIAIQKSGRLNEDSIQILKDCGISINNGIDQLKAEASNFPLEVLYLRNSDIPQYLIDGVVDLAIVGDNLLVEKGKGIEVVQKLGFSKCKVSVAVPKTFEYNSVQDLAGLRVATSYPNTVNEYFGSFGLTVDIHQISGSVEIAPNIGLADAIVDIVSSGSTLFKNNLKEVEVILKSEAVLAVSPKVSPEIQKHIDTLKFRIQSVLRARNSKYILMNVPNDKIDEIGRILPVLRSLTVLPLAQEGWSSVHSVIDKDTFWDVIDQLKEAGAEGILVCPIEKMVL</sequence>
<dbReference type="Pfam" id="PF01634">
    <property type="entry name" value="HisG"/>
    <property type="match status" value="1"/>
</dbReference>
<keyword evidence="16 18" id="KW-0368">Histidine biosynthesis</keyword>
<dbReference type="GO" id="GO:0000105">
    <property type="term" value="P:L-histidine biosynthetic process"/>
    <property type="evidence" value="ECO:0007669"/>
    <property type="project" value="UniProtKB-UniRule"/>
</dbReference>
<comment type="catalytic activity">
    <reaction evidence="1 18">
        <text>1-(5-phospho-beta-D-ribosyl)-ATP + diphosphate = 5-phospho-alpha-D-ribose 1-diphosphate + ATP</text>
        <dbReference type="Rhea" id="RHEA:18473"/>
        <dbReference type="ChEBI" id="CHEBI:30616"/>
        <dbReference type="ChEBI" id="CHEBI:33019"/>
        <dbReference type="ChEBI" id="CHEBI:58017"/>
        <dbReference type="ChEBI" id="CHEBI:73183"/>
        <dbReference type="EC" id="2.4.2.17"/>
    </reaction>
</comment>
<dbReference type="EC" id="2.4.2.17" evidence="6 18"/>
<dbReference type="Gene3D" id="3.40.190.10">
    <property type="entry name" value="Periplasmic binding protein-like II"/>
    <property type="match status" value="2"/>
</dbReference>
<dbReference type="SUPFAM" id="SSF53850">
    <property type="entry name" value="Periplasmic binding protein-like II"/>
    <property type="match status" value="1"/>
</dbReference>
<keyword evidence="22" id="KW-1185">Reference proteome</keyword>
<comment type="similarity">
    <text evidence="5 18">Belongs to the ATP phosphoribosyltransferase family. Long subfamily.</text>
</comment>
<evidence type="ECO:0000259" key="20">
    <source>
        <dbReference type="Pfam" id="PF08029"/>
    </source>
</evidence>
<comment type="cofactor">
    <cofactor evidence="2 18">
        <name>Mg(2+)</name>
        <dbReference type="ChEBI" id="CHEBI:18420"/>
    </cofactor>
</comment>